<protein>
    <submittedName>
        <fullName evidence="1">Uncharacterized protein</fullName>
    </submittedName>
</protein>
<proteinExistence type="predicted"/>
<dbReference type="AlphaFoldDB" id="A0A392VPL5"/>
<evidence type="ECO:0000313" key="2">
    <source>
        <dbReference type="Proteomes" id="UP000265520"/>
    </source>
</evidence>
<dbReference type="Proteomes" id="UP000265520">
    <property type="component" value="Unassembled WGS sequence"/>
</dbReference>
<dbReference type="EMBL" id="LXQA011228465">
    <property type="protein sequence ID" value="MCI89817.1"/>
    <property type="molecule type" value="Genomic_DNA"/>
</dbReference>
<reference evidence="1 2" key="1">
    <citation type="journal article" date="2018" name="Front. Plant Sci.">
        <title>Red Clover (Trifolium pratense) and Zigzag Clover (T. medium) - A Picture of Genomic Similarities and Differences.</title>
        <authorList>
            <person name="Dluhosova J."/>
            <person name="Istvanek J."/>
            <person name="Nedelnik J."/>
            <person name="Repkova J."/>
        </authorList>
    </citation>
    <scope>NUCLEOTIDE SEQUENCE [LARGE SCALE GENOMIC DNA]</scope>
    <source>
        <strain evidence="2">cv. 10/8</strain>
        <tissue evidence="1">Leaf</tissue>
    </source>
</reference>
<feature type="non-terminal residue" evidence="1">
    <location>
        <position position="1"/>
    </location>
</feature>
<sequence length="64" mass="6956">YLYRLPSHNSVDNVAARHNDLCLVRAALEIPYQPLGPSLGLRCHVGDLEARAATSSSVTPVSPW</sequence>
<name>A0A392VPL5_9FABA</name>
<organism evidence="1 2">
    <name type="scientific">Trifolium medium</name>
    <dbReference type="NCBI Taxonomy" id="97028"/>
    <lineage>
        <taxon>Eukaryota</taxon>
        <taxon>Viridiplantae</taxon>
        <taxon>Streptophyta</taxon>
        <taxon>Embryophyta</taxon>
        <taxon>Tracheophyta</taxon>
        <taxon>Spermatophyta</taxon>
        <taxon>Magnoliopsida</taxon>
        <taxon>eudicotyledons</taxon>
        <taxon>Gunneridae</taxon>
        <taxon>Pentapetalae</taxon>
        <taxon>rosids</taxon>
        <taxon>fabids</taxon>
        <taxon>Fabales</taxon>
        <taxon>Fabaceae</taxon>
        <taxon>Papilionoideae</taxon>
        <taxon>50 kb inversion clade</taxon>
        <taxon>NPAAA clade</taxon>
        <taxon>Hologalegina</taxon>
        <taxon>IRL clade</taxon>
        <taxon>Trifolieae</taxon>
        <taxon>Trifolium</taxon>
    </lineage>
</organism>
<accession>A0A392VPL5</accession>
<comment type="caution">
    <text evidence="1">The sequence shown here is derived from an EMBL/GenBank/DDBJ whole genome shotgun (WGS) entry which is preliminary data.</text>
</comment>
<keyword evidence="2" id="KW-1185">Reference proteome</keyword>
<evidence type="ECO:0000313" key="1">
    <source>
        <dbReference type="EMBL" id="MCI89817.1"/>
    </source>
</evidence>